<evidence type="ECO:0000313" key="2">
    <source>
        <dbReference type="Proteomes" id="UP001558850"/>
    </source>
</evidence>
<keyword evidence="2" id="KW-1185">Reference proteome</keyword>
<organism evidence="1 2">
    <name type="scientific">Paraburkholderia phymatum</name>
    <dbReference type="NCBI Taxonomy" id="148447"/>
    <lineage>
        <taxon>Bacteria</taxon>
        <taxon>Pseudomonadati</taxon>
        <taxon>Pseudomonadota</taxon>
        <taxon>Betaproteobacteria</taxon>
        <taxon>Burkholderiales</taxon>
        <taxon>Burkholderiaceae</taxon>
        <taxon>Paraburkholderia</taxon>
    </lineage>
</organism>
<dbReference type="EMBL" id="JBFRCH010000011">
    <property type="protein sequence ID" value="MEX3934067.1"/>
    <property type="molecule type" value="Genomic_DNA"/>
</dbReference>
<reference evidence="1" key="1">
    <citation type="submission" date="2024-07" db="EMBL/GenBank/DDBJ databases">
        <title>A survey of Mimosa microsymbionts across Brazilian biomes reveals a high diversity of Paraburkholderia nodulating endemic species, but also that Cupriavidus is common as a symbiont of widespread species.</title>
        <authorList>
            <person name="Rouws L."/>
            <person name="Barauna A."/>
            <person name="Beukes C."/>
            <person name="Rouws J.R.C."/>
            <person name="De Faria S.M."/>
            <person name="Gross E."/>
            <person name="Bueno Dos Reis Junior F."/>
            <person name="Simon M.F."/>
            <person name="Maluk M."/>
            <person name="Odee D.W."/>
            <person name="Kenicer G."/>
            <person name="Young J.P.W."/>
            <person name="Reis V.M."/>
            <person name="Zilli J."/>
            <person name="James E.K."/>
        </authorList>
    </citation>
    <scope>NUCLEOTIDE SEQUENCE</scope>
    <source>
        <strain evidence="1">EG181B</strain>
    </source>
</reference>
<dbReference type="Proteomes" id="UP001558850">
    <property type="component" value="Unassembled WGS sequence"/>
</dbReference>
<comment type="caution">
    <text evidence="1">The sequence shown here is derived from an EMBL/GenBank/DDBJ whole genome shotgun (WGS) entry which is preliminary data.</text>
</comment>
<name>A0ACC6U3E7_9BURK</name>
<proteinExistence type="predicted"/>
<sequence>MHKYGIAFGLLIAAGLFLYEARVIISDSLLDEDAVDVLSQANRVLHDLENAETGQRGYLLTSDESYLQPYRQGVRDFDDTVLRLHRVVAEKIRHRITNTRRHHSTHSSAISIA</sequence>
<accession>A0ACC6U3E7</accession>
<gene>
    <name evidence="1" type="ORF">AB4Y32_20045</name>
</gene>
<evidence type="ECO:0000313" key="1">
    <source>
        <dbReference type="EMBL" id="MEX3934067.1"/>
    </source>
</evidence>
<protein>
    <submittedName>
        <fullName evidence="1">CHASE3 domain-containing protein</fullName>
    </submittedName>
</protein>